<proteinExistence type="predicted"/>
<protein>
    <submittedName>
        <fullName evidence="1">Uncharacterized protein</fullName>
    </submittedName>
</protein>
<sequence length="106" mass="12482">MKQFWQTEDVPIIFNEASTEAELCEDNFKGSVQLNNKQFQVDLPIKVPLEQVNDHLGDSFNLALNRFVNLEKKLHKNKELFQQYKHFIDEIIELGHGQYIDIGQYD</sequence>
<dbReference type="OrthoDB" id="8194935at2759"/>
<dbReference type="AlphaFoldDB" id="A0A1E1WR11"/>
<dbReference type="EMBL" id="GDQN01001589">
    <property type="protein sequence ID" value="JAT89465.1"/>
    <property type="molecule type" value="Transcribed_RNA"/>
</dbReference>
<accession>A0A1E1WR11</accession>
<gene>
    <name evidence="1" type="ORF">g.9851</name>
</gene>
<feature type="non-terminal residue" evidence="1">
    <location>
        <position position="106"/>
    </location>
</feature>
<reference evidence="1" key="1">
    <citation type="submission" date="2015-09" db="EMBL/GenBank/DDBJ databases">
        <title>De novo assembly of Pectinophora gossypiella (Pink Bollworm) gut transcriptome.</title>
        <authorList>
            <person name="Tassone E.E."/>
        </authorList>
    </citation>
    <scope>NUCLEOTIDE SEQUENCE</scope>
</reference>
<evidence type="ECO:0000313" key="1">
    <source>
        <dbReference type="EMBL" id="JAT89465.1"/>
    </source>
</evidence>
<name>A0A1E1WR11_PECGO</name>
<organism evidence="1">
    <name type="scientific">Pectinophora gossypiella</name>
    <name type="common">Cotton pink bollworm</name>
    <name type="synonym">Depressaria gossypiella</name>
    <dbReference type="NCBI Taxonomy" id="13191"/>
    <lineage>
        <taxon>Eukaryota</taxon>
        <taxon>Metazoa</taxon>
        <taxon>Ecdysozoa</taxon>
        <taxon>Arthropoda</taxon>
        <taxon>Hexapoda</taxon>
        <taxon>Insecta</taxon>
        <taxon>Pterygota</taxon>
        <taxon>Neoptera</taxon>
        <taxon>Endopterygota</taxon>
        <taxon>Lepidoptera</taxon>
        <taxon>Glossata</taxon>
        <taxon>Ditrysia</taxon>
        <taxon>Gelechioidea</taxon>
        <taxon>Gelechiidae</taxon>
        <taxon>Apatetrinae</taxon>
        <taxon>Pectinophora</taxon>
    </lineage>
</organism>